<reference evidence="3 4" key="1">
    <citation type="submission" date="2023-07" db="EMBL/GenBank/DDBJ databases">
        <title>Genomic Encyclopedia of Type Strains, Phase IV (KMG-IV): sequencing the most valuable type-strain genomes for metagenomic binning, comparative biology and taxonomic classification.</title>
        <authorList>
            <person name="Goeker M."/>
        </authorList>
    </citation>
    <scope>NUCLEOTIDE SEQUENCE [LARGE SCALE GENOMIC DNA]</scope>
    <source>
        <strain evidence="3 4">DSM 5896</strain>
    </source>
</reference>
<evidence type="ECO:0000313" key="3">
    <source>
        <dbReference type="EMBL" id="MDQ0394375.1"/>
    </source>
</evidence>
<keyword evidence="2" id="KW-0732">Signal</keyword>
<gene>
    <name evidence="3" type="ORF">J3R73_004167</name>
</gene>
<feature type="compositionally biased region" description="Polar residues" evidence="1">
    <location>
        <begin position="42"/>
        <end position="52"/>
    </location>
</feature>
<feature type="chain" id="PRO_5046313899" evidence="2">
    <location>
        <begin position="23"/>
        <end position="96"/>
    </location>
</feature>
<comment type="caution">
    <text evidence="3">The sequence shown here is derived from an EMBL/GenBank/DDBJ whole genome shotgun (WGS) entry which is preliminary data.</text>
</comment>
<evidence type="ECO:0000256" key="2">
    <source>
        <dbReference type="SAM" id="SignalP"/>
    </source>
</evidence>
<proteinExistence type="predicted"/>
<protein>
    <submittedName>
        <fullName evidence="3">Uncharacterized protein</fullName>
    </submittedName>
</protein>
<evidence type="ECO:0000256" key="1">
    <source>
        <dbReference type="SAM" id="MobiDB-lite"/>
    </source>
</evidence>
<evidence type="ECO:0000313" key="4">
    <source>
        <dbReference type="Proteomes" id="UP001237448"/>
    </source>
</evidence>
<dbReference type="Proteomes" id="UP001237448">
    <property type="component" value="Unassembled WGS sequence"/>
</dbReference>
<keyword evidence="4" id="KW-1185">Reference proteome</keyword>
<sequence>MKAGSWLVVAILAAAPFATAVAAQEKNAPSSPSAPCQADPGNGTQAPAQNTDKITRCDGVLKPPSTMDHGMEKQPPRQGDTPVIRPEDVPPQQAPQ</sequence>
<feature type="signal peptide" evidence="2">
    <location>
        <begin position="1"/>
        <end position="22"/>
    </location>
</feature>
<name>A0ABU0FID8_9HYPH</name>
<dbReference type="EMBL" id="JAUSVK010000001">
    <property type="protein sequence ID" value="MDQ0394375.1"/>
    <property type="molecule type" value="Genomic_DNA"/>
</dbReference>
<organism evidence="3 4">
    <name type="scientific">Labrys monachus</name>
    <dbReference type="NCBI Taxonomy" id="217067"/>
    <lineage>
        <taxon>Bacteria</taxon>
        <taxon>Pseudomonadati</taxon>
        <taxon>Pseudomonadota</taxon>
        <taxon>Alphaproteobacteria</taxon>
        <taxon>Hyphomicrobiales</taxon>
        <taxon>Xanthobacteraceae</taxon>
        <taxon>Labrys</taxon>
    </lineage>
</organism>
<feature type="region of interest" description="Disordered" evidence="1">
    <location>
        <begin position="23"/>
        <end position="96"/>
    </location>
</feature>
<accession>A0ABU0FID8</accession>
<dbReference type="RefSeq" id="WP_307431273.1">
    <property type="nucleotide sequence ID" value="NZ_JAUSVK010000001.1"/>
</dbReference>